<dbReference type="RefSeq" id="XP_070058359.1">
    <property type="nucleotide sequence ID" value="XM_070202258.1"/>
</dbReference>
<protein>
    <submittedName>
        <fullName evidence="2">Uncharacterized protein</fullName>
    </submittedName>
</protein>
<feature type="transmembrane region" description="Helical" evidence="1">
    <location>
        <begin position="181"/>
        <end position="204"/>
    </location>
</feature>
<proteinExistence type="predicted"/>
<organism evidence="2 3">
    <name type="scientific">Kwoniella pini CBS 10737</name>
    <dbReference type="NCBI Taxonomy" id="1296096"/>
    <lineage>
        <taxon>Eukaryota</taxon>
        <taxon>Fungi</taxon>
        <taxon>Dikarya</taxon>
        <taxon>Basidiomycota</taxon>
        <taxon>Agaricomycotina</taxon>
        <taxon>Tremellomycetes</taxon>
        <taxon>Tremellales</taxon>
        <taxon>Cryptococcaceae</taxon>
        <taxon>Kwoniella</taxon>
    </lineage>
</organism>
<dbReference type="KEGG" id="kpin:30168985"/>
<keyword evidence="1" id="KW-1133">Transmembrane helix</keyword>
<reference evidence="2" key="2">
    <citation type="submission" date="2024-02" db="EMBL/GenBank/DDBJ databases">
        <title>Comparative genomics of Cryptococcus and Kwoniella reveals pathogenesis evolution and contrasting modes of karyotype evolution via chromosome fusion or intercentromeric recombination.</title>
        <authorList>
            <person name="Coelho M.A."/>
            <person name="David-Palma M."/>
            <person name="Shea T."/>
            <person name="Bowers K."/>
            <person name="McGinley-Smith S."/>
            <person name="Mohammad A.W."/>
            <person name="Gnirke A."/>
            <person name="Yurkov A.M."/>
            <person name="Nowrousian M."/>
            <person name="Sun S."/>
            <person name="Cuomo C.A."/>
            <person name="Heitman J."/>
        </authorList>
    </citation>
    <scope>NUCLEOTIDE SEQUENCE</scope>
    <source>
        <strain evidence="2">CBS 10737</strain>
    </source>
</reference>
<evidence type="ECO:0000256" key="1">
    <source>
        <dbReference type="SAM" id="Phobius"/>
    </source>
</evidence>
<gene>
    <name evidence="2" type="ORF">I206_100711</name>
</gene>
<keyword evidence="1" id="KW-0472">Membrane</keyword>
<dbReference type="Proteomes" id="UP000094020">
    <property type="component" value="Chromosome 1"/>
</dbReference>
<dbReference type="EMBL" id="CP144519">
    <property type="protein sequence ID" value="WWC66804.1"/>
    <property type="molecule type" value="Genomic_DNA"/>
</dbReference>
<name>A0AAJ8KXR8_9TREE</name>
<reference evidence="2" key="1">
    <citation type="submission" date="2013-07" db="EMBL/GenBank/DDBJ databases">
        <authorList>
            <consortium name="The Broad Institute Genome Sequencing Platform"/>
            <person name="Cuomo C."/>
            <person name="Litvintseva A."/>
            <person name="Chen Y."/>
            <person name="Heitman J."/>
            <person name="Sun S."/>
            <person name="Springer D."/>
            <person name="Dromer F."/>
            <person name="Young S.K."/>
            <person name="Zeng Q."/>
            <person name="Gargeya S."/>
            <person name="Fitzgerald M."/>
            <person name="Abouelleil A."/>
            <person name="Alvarado L."/>
            <person name="Berlin A.M."/>
            <person name="Chapman S.B."/>
            <person name="Dewar J."/>
            <person name="Goldberg J."/>
            <person name="Griggs A."/>
            <person name="Gujja S."/>
            <person name="Hansen M."/>
            <person name="Howarth C."/>
            <person name="Imamovic A."/>
            <person name="Larimer J."/>
            <person name="McCowan C."/>
            <person name="Murphy C."/>
            <person name="Pearson M."/>
            <person name="Priest M."/>
            <person name="Roberts A."/>
            <person name="Saif S."/>
            <person name="Shea T."/>
            <person name="Sykes S."/>
            <person name="Wortman J."/>
            <person name="Nusbaum C."/>
            <person name="Birren B."/>
        </authorList>
    </citation>
    <scope>NUCLEOTIDE SEQUENCE</scope>
    <source>
        <strain evidence="2">CBS 10737</strain>
    </source>
</reference>
<evidence type="ECO:0000313" key="3">
    <source>
        <dbReference type="Proteomes" id="UP000094020"/>
    </source>
</evidence>
<keyword evidence="1" id="KW-0812">Transmembrane</keyword>
<accession>A0AAJ8KXR8</accession>
<keyword evidence="3" id="KW-1185">Reference proteome</keyword>
<dbReference type="AlphaFoldDB" id="A0AAJ8KXR8"/>
<feature type="transmembrane region" description="Helical" evidence="1">
    <location>
        <begin position="21"/>
        <end position="43"/>
    </location>
</feature>
<dbReference type="GeneID" id="30168985"/>
<sequence>MATSFVGRGMWPKIWLWICKGWVYIVAVGCLIMNLIVWIIIFIENTKCYTEKMDQYLGNDQRVYDRIDGDPNARYVANTNIPKHLGGPVFAAAFDVAMWMFILIAICADLFWRIPFCRRILESMWTNGLYYSPEQKFIDIEFFFLVASAFLKIFIVVATGSQTYTGLYPKQDQPQLDTPLFCLYATLCLAISIPFTIIALFYILHGMKMKEYKDELAAAEAAAKEKKKKESA</sequence>
<evidence type="ECO:0000313" key="2">
    <source>
        <dbReference type="EMBL" id="WWC66804.1"/>
    </source>
</evidence>
<feature type="transmembrane region" description="Helical" evidence="1">
    <location>
        <begin position="142"/>
        <end position="161"/>
    </location>
</feature>
<feature type="transmembrane region" description="Helical" evidence="1">
    <location>
        <begin position="89"/>
        <end position="112"/>
    </location>
</feature>